<name>A0A5R8KJ72_9BACT</name>
<evidence type="ECO:0000313" key="1">
    <source>
        <dbReference type="EMBL" id="TLD71669.1"/>
    </source>
</evidence>
<sequence length="97" mass="10825">MSGSSHVLTVQPGGVVVSLFTEAIDFQQLGKLHITRASTIEFNPDTQQWEVRLENSSQVSFANPSRQTCLDWEHQHFNTLMLNQPPPLPSPPPTTMP</sequence>
<dbReference type="RefSeq" id="WP_138085264.1">
    <property type="nucleotide sequence ID" value="NZ_VAUV01000004.1"/>
</dbReference>
<keyword evidence="2" id="KW-1185">Reference proteome</keyword>
<dbReference type="Proteomes" id="UP000306196">
    <property type="component" value="Unassembled WGS sequence"/>
</dbReference>
<comment type="caution">
    <text evidence="1">The sequence shown here is derived from an EMBL/GenBank/DDBJ whole genome shotgun (WGS) entry which is preliminary data.</text>
</comment>
<proteinExistence type="predicted"/>
<protein>
    <submittedName>
        <fullName evidence="1">Uncharacterized protein</fullName>
    </submittedName>
</protein>
<dbReference type="AlphaFoldDB" id="A0A5R8KJ72"/>
<gene>
    <name evidence="1" type="ORF">FEM03_05895</name>
</gene>
<accession>A0A5R8KJ72</accession>
<evidence type="ECO:0000313" key="2">
    <source>
        <dbReference type="Proteomes" id="UP000306196"/>
    </source>
</evidence>
<reference evidence="1 2" key="1">
    <citation type="submission" date="2019-05" db="EMBL/GenBank/DDBJ databases">
        <title>Verrucobacter flavum gen. nov., sp. nov. a new member of the family Verrucomicrobiaceae.</title>
        <authorList>
            <person name="Szuroczki S."/>
            <person name="Abbaszade G."/>
            <person name="Szabo A."/>
            <person name="Felfoldi T."/>
            <person name="Schumann P."/>
            <person name="Boka K."/>
            <person name="Keki Z."/>
            <person name="Toumi M."/>
            <person name="Toth E."/>
        </authorList>
    </citation>
    <scope>NUCLEOTIDE SEQUENCE [LARGE SCALE GENOMIC DNA]</scope>
    <source>
        <strain evidence="1 2">MG-N-17</strain>
    </source>
</reference>
<organism evidence="1 2">
    <name type="scientific">Phragmitibacter flavus</name>
    <dbReference type="NCBI Taxonomy" id="2576071"/>
    <lineage>
        <taxon>Bacteria</taxon>
        <taxon>Pseudomonadati</taxon>
        <taxon>Verrucomicrobiota</taxon>
        <taxon>Verrucomicrobiia</taxon>
        <taxon>Verrucomicrobiales</taxon>
        <taxon>Verrucomicrobiaceae</taxon>
        <taxon>Phragmitibacter</taxon>
    </lineage>
</organism>
<dbReference type="OrthoDB" id="280020at2"/>
<dbReference type="EMBL" id="VAUV01000004">
    <property type="protein sequence ID" value="TLD71669.1"/>
    <property type="molecule type" value="Genomic_DNA"/>
</dbReference>